<dbReference type="RefSeq" id="XP_040613033.1">
    <property type="nucleotide sequence ID" value="XM_040757099.1"/>
</dbReference>
<evidence type="ECO:0000256" key="5">
    <source>
        <dbReference type="SAM" id="MobiDB-lite"/>
    </source>
</evidence>
<evidence type="ECO:0000256" key="1">
    <source>
        <dbReference type="ARBA" id="ARBA00022540"/>
    </source>
</evidence>
<reference evidence="7" key="1">
    <citation type="submission" date="2025-08" db="UniProtKB">
        <authorList>
            <consortium name="RefSeq"/>
        </authorList>
    </citation>
    <scope>IDENTIFICATION</scope>
    <source>
        <tissue evidence="7">Liver</tissue>
    </source>
</reference>
<feature type="compositionally biased region" description="Polar residues" evidence="5">
    <location>
        <begin position="89"/>
        <end position="99"/>
    </location>
</feature>
<dbReference type="PANTHER" id="PTHR13227">
    <property type="entry name" value="EUKARYOTIC TRANSLATION INITIATION FACTOR 2A"/>
    <property type="match status" value="1"/>
</dbReference>
<dbReference type="GeneID" id="101843048"/>
<feature type="compositionally biased region" description="Basic and acidic residues" evidence="5">
    <location>
        <begin position="49"/>
        <end position="78"/>
    </location>
</feature>
<feature type="compositionally biased region" description="Basic and acidic residues" evidence="5">
    <location>
        <begin position="30"/>
        <end position="40"/>
    </location>
</feature>
<sequence>MMYQAVPSEVPREEPKPATAYRPPALRNKPVTDSKLHEDEPPQNIKPHPGSDKPLSKTALKNERKHEAKRAAKQEARSDLAPTPVPQSEPRNTITQSASGDLEVDKKKKRKKKNLKKKLLKEQAASGKQLEKNQLEKIQKETALLQELEDLELGI</sequence>
<evidence type="ECO:0000313" key="6">
    <source>
        <dbReference type="Proteomes" id="UP000886700"/>
    </source>
</evidence>
<keyword evidence="6" id="KW-1185">Reference proteome</keyword>
<evidence type="ECO:0000256" key="3">
    <source>
        <dbReference type="ARBA" id="ARBA00022737"/>
    </source>
</evidence>
<feature type="region of interest" description="Disordered" evidence="5">
    <location>
        <begin position="1"/>
        <end position="133"/>
    </location>
</feature>
<keyword evidence="2" id="KW-0853">WD repeat</keyword>
<dbReference type="InterPro" id="IPR011387">
    <property type="entry name" value="TIF2A"/>
</dbReference>
<proteinExistence type="predicted"/>
<dbReference type="PANTHER" id="PTHR13227:SF0">
    <property type="entry name" value="EUKARYOTIC TRANSLATION INITIATION FACTOR 2A"/>
    <property type="match status" value="1"/>
</dbReference>
<evidence type="ECO:0000313" key="7">
    <source>
        <dbReference type="RefSeq" id="XP_040613033.1"/>
    </source>
</evidence>
<evidence type="ECO:0000256" key="4">
    <source>
        <dbReference type="ARBA" id="ARBA00022917"/>
    </source>
</evidence>
<keyword evidence="3" id="KW-0677">Repeat</keyword>
<protein>
    <submittedName>
        <fullName evidence="7">Eukaryotic translation initiation factor 2A-like</fullName>
    </submittedName>
</protein>
<gene>
    <name evidence="7" type="primary">LOC101843048</name>
</gene>
<name>A0ABM2YGT0_MESAU</name>
<keyword evidence="1" id="KW-0396">Initiation factor</keyword>
<organism evidence="6 7">
    <name type="scientific">Mesocricetus auratus</name>
    <name type="common">Golden hamster</name>
    <dbReference type="NCBI Taxonomy" id="10036"/>
    <lineage>
        <taxon>Eukaryota</taxon>
        <taxon>Metazoa</taxon>
        <taxon>Chordata</taxon>
        <taxon>Craniata</taxon>
        <taxon>Vertebrata</taxon>
        <taxon>Euteleostomi</taxon>
        <taxon>Mammalia</taxon>
        <taxon>Eutheria</taxon>
        <taxon>Euarchontoglires</taxon>
        <taxon>Glires</taxon>
        <taxon>Rodentia</taxon>
        <taxon>Myomorpha</taxon>
        <taxon>Muroidea</taxon>
        <taxon>Cricetidae</taxon>
        <taxon>Cricetinae</taxon>
        <taxon>Mesocricetus</taxon>
    </lineage>
</organism>
<dbReference type="Proteomes" id="UP000886700">
    <property type="component" value="Unplaced"/>
</dbReference>
<keyword evidence="4" id="KW-0648">Protein biosynthesis</keyword>
<feature type="compositionally biased region" description="Basic residues" evidence="5">
    <location>
        <begin position="107"/>
        <end position="119"/>
    </location>
</feature>
<evidence type="ECO:0000256" key="2">
    <source>
        <dbReference type="ARBA" id="ARBA00022574"/>
    </source>
</evidence>
<accession>A0ABM2YGT0</accession>